<accession>A0A2J4RMK0</accession>
<gene>
    <name evidence="2" type="ORF">CWN50_00810</name>
</gene>
<organism evidence="2 3">
    <name type="scientific">Klebsiella michiganensis</name>
    <dbReference type="NCBI Taxonomy" id="1134687"/>
    <lineage>
        <taxon>Bacteria</taxon>
        <taxon>Pseudomonadati</taxon>
        <taxon>Pseudomonadota</taxon>
        <taxon>Gammaproteobacteria</taxon>
        <taxon>Enterobacterales</taxon>
        <taxon>Enterobacteriaceae</taxon>
        <taxon>Klebsiella/Raoultella group</taxon>
        <taxon>Klebsiella</taxon>
    </lineage>
</organism>
<sequence>MSNIKPAFPDGAPVKLLIRREFFLMLFMGLMISVLIAWATVGLIDKPFIIRFCYASAIMVALNITAYMVKIVRHVKKTSKNQGVL</sequence>
<evidence type="ECO:0000256" key="1">
    <source>
        <dbReference type="SAM" id="Phobius"/>
    </source>
</evidence>
<keyword evidence="1" id="KW-1133">Transmembrane helix</keyword>
<keyword evidence="1" id="KW-0812">Transmembrane</keyword>
<reference evidence="2 3" key="2">
    <citation type="submission" date="2018-01" db="EMBL/GenBank/DDBJ databases">
        <title>Genomic study of Klebsiella pneumoniae.</title>
        <authorList>
            <person name="Yang Y."/>
            <person name="Bicalho R."/>
        </authorList>
    </citation>
    <scope>NUCLEOTIDE SEQUENCE [LARGE SCALE GENOMIC DNA]</scope>
    <source>
        <strain evidence="2 3">A11</strain>
    </source>
</reference>
<feature type="transmembrane region" description="Helical" evidence="1">
    <location>
        <begin position="22"/>
        <end position="42"/>
    </location>
</feature>
<dbReference type="Proteomes" id="UP000234505">
    <property type="component" value="Unassembled WGS sequence"/>
</dbReference>
<feature type="transmembrane region" description="Helical" evidence="1">
    <location>
        <begin position="48"/>
        <end position="69"/>
    </location>
</feature>
<name>A0A2J4RMK0_9ENTR</name>
<proteinExistence type="predicted"/>
<evidence type="ECO:0000313" key="2">
    <source>
        <dbReference type="EMBL" id="PLL44393.1"/>
    </source>
</evidence>
<keyword evidence="1" id="KW-0472">Membrane</keyword>
<reference evidence="2 3" key="1">
    <citation type="submission" date="2017-11" db="EMBL/GenBank/DDBJ databases">
        <authorList>
            <person name="Han C.G."/>
        </authorList>
    </citation>
    <scope>NUCLEOTIDE SEQUENCE [LARGE SCALE GENOMIC DNA]</scope>
    <source>
        <strain evidence="2 3">A11</strain>
    </source>
</reference>
<dbReference type="EMBL" id="PIDS01000008">
    <property type="protein sequence ID" value="PLL44393.1"/>
    <property type="molecule type" value="Genomic_DNA"/>
</dbReference>
<comment type="caution">
    <text evidence="2">The sequence shown here is derived from an EMBL/GenBank/DDBJ whole genome shotgun (WGS) entry which is preliminary data.</text>
</comment>
<protein>
    <submittedName>
        <fullName evidence="2">Uncharacterized protein</fullName>
    </submittedName>
</protein>
<evidence type="ECO:0000313" key="3">
    <source>
        <dbReference type="Proteomes" id="UP000234505"/>
    </source>
</evidence>
<dbReference type="AlphaFoldDB" id="A0A2J4RMK0"/>